<dbReference type="EnsemblMetazoa" id="XM_038211061.1">
    <property type="protein sequence ID" value="XP_038066989.1"/>
    <property type="gene ID" value="LOC119737004"/>
</dbReference>
<evidence type="ECO:0000313" key="1">
    <source>
        <dbReference type="EnsemblMetazoa" id="XP_038066989.1"/>
    </source>
</evidence>
<protein>
    <recommendedName>
        <fullName evidence="3">Methyltransferase domain-containing protein</fullName>
    </recommendedName>
</protein>
<accession>A0A914AU16</accession>
<name>A0A914AU16_PATMI</name>
<dbReference type="Proteomes" id="UP000887568">
    <property type="component" value="Unplaced"/>
</dbReference>
<sequence length="312" mass="35282">MALSTHKYHEAHSVYRRLTNREKTLIEWFHGNTQSLLDNDFAVSMSQDTDVKVLSVGAGDGHVERPIFSCLRDSLGYSKMNATIVEPEASSIQRFQDLVAKEPLQGVNFDWRCQTFQKYDKSEEAMGDKFHIIACMGSLYYLGDLNEVLKNMYSRLEDGGILLLGVAQGGIGFGKLVQYLQTKLDNSACTERYSSWEVQDACKNLNMAVSQTYIIEAYLDISMCLDKPPDQLSQDALAMLDYITYREDFVRRAPPDLRGEVLRFLGSECTERGPAGEFLLEESTALLVIRREGYILHCFVFKVFLEGVASLV</sequence>
<dbReference type="Pfam" id="PF13489">
    <property type="entry name" value="Methyltransf_23"/>
    <property type="match status" value="1"/>
</dbReference>
<evidence type="ECO:0000313" key="2">
    <source>
        <dbReference type="Proteomes" id="UP000887568"/>
    </source>
</evidence>
<evidence type="ECO:0008006" key="3">
    <source>
        <dbReference type="Google" id="ProtNLM"/>
    </source>
</evidence>
<proteinExistence type="predicted"/>
<dbReference type="GeneID" id="119737004"/>
<dbReference type="RefSeq" id="XP_038066989.1">
    <property type="nucleotide sequence ID" value="XM_038211061.1"/>
</dbReference>
<dbReference type="AlphaFoldDB" id="A0A914AU16"/>
<dbReference type="CDD" id="cd02440">
    <property type="entry name" value="AdoMet_MTases"/>
    <property type="match status" value="1"/>
</dbReference>
<keyword evidence="2" id="KW-1185">Reference proteome</keyword>
<dbReference type="SUPFAM" id="SSF53335">
    <property type="entry name" value="S-adenosyl-L-methionine-dependent methyltransferases"/>
    <property type="match status" value="1"/>
</dbReference>
<dbReference type="InterPro" id="IPR029063">
    <property type="entry name" value="SAM-dependent_MTases_sf"/>
</dbReference>
<dbReference type="OrthoDB" id="5984880at2759"/>
<reference evidence="1" key="1">
    <citation type="submission" date="2022-11" db="UniProtKB">
        <authorList>
            <consortium name="EnsemblMetazoa"/>
        </authorList>
    </citation>
    <scope>IDENTIFICATION</scope>
</reference>
<organism evidence="1 2">
    <name type="scientific">Patiria miniata</name>
    <name type="common">Bat star</name>
    <name type="synonym">Asterina miniata</name>
    <dbReference type="NCBI Taxonomy" id="46514"/>
    <lineage>
        <taxon>Eukaryota</taxon>
        <taxon>Metazoa</taxon>
        <taxon>Echinodermata</taxon>
        <taxon>Eleutherozoa</taxon>
        <taxon>Asterozoa</taxon>
        <taxon>Asteroidea</taxon>
        <taxon>Valvatacea</taxon>
        <taxon>Valvatida</taxon>
        <taxon>Asterinidae</taxon>
        <taxon>Patiria</taxon>
    </lineage>
</organism>
<dbReference type="Gene3D" id="3.40.50.150">
    <property type="entry name" value="Vaccinia Virus protein VP39"/>
    <property type="match status" value="1"/>
</dbReference>